<feature type="non-terminal residue" evidence="1">
    <location>
        <position position="1"/>
    </location>
</feature>
<name>A0ABM8VYE9_GIGMA</name>
<protein>
    <submittedName>
        <fullName evidence="1">13047_t:CDS:1</fullName>
    </submittedName>
</protein>
<evidence type="ECO:0000313" key="1">
    <source>
        <dbReference type="EMBL" id="CAG8478257.1"/>
    </source>
</evidence>
<accession>A0ABM8VYE9</accession>
<dbReference type="EMBL" id="CAJVQB010000258">
    <property type="protein sequence ID" value="CAG8478257.1"/>
    <property type="molecule type" value="Genomic_DNA"/>
</dbReference>
<sequence length="60" mass="6858">DKAICDFWSTNLAYQDGTTLNLKKHNKKHKNKVPELKKLNIKQGGISVINILNNKTGIYF</sequence>
<evidence type="ECO:0000313" key="2">
    <source>
        <dbReference type="Proteomes" id="UP000789901"/>
    </source>
</evidence>
<comment type="caution">
    <text evidence="1">The sequence shown here is derived from an EMBL/GenBank/DDBJ whole genome shotgun (WGS) entry which is preliminary data.</text>
</comment>
<dbReference type="Proteomes" id="UP000789901">
    <property type="component" value="Unassembled WGS sequence"/>
</dbReference>
<reference evidence="1 2" key="1">
    <citation type="submission" date="2021-06" db="EMBL/GenBank/DDBJ databases">
        <authorList>
            <person name="Kallberg Y."/>
            <person name="Tangrot J."/>
            <person name="Rosling A."/>
        </authorList>
    </citation>
    <scope>NUCLEOTIDE SEQUENCE [LARGE SCALE GENOMIC DNA]</scope>
    <source>
        <strain evidence="1 2">120-4 pot B 10/14</strain>
    </source>
</reference>
<gene>
    <name evidence="1" type="ORF">GMARGA_LOCUS1109</name>
</gene>
<organism evidence="1 2">
    <name type="scientific">Gigaspora margarita</name>
    <dbReference type="NCBI Taxonomy" id="4874"/>
    <lineage>
        <taxon>Eukaryota</taxon>
        <taxon>Fungi</taxon>
        <taxon>Fungi incertae sedis</taxon>
        <taxon>Mucoromycota</taxon>
        <taxon>Glomeromycotina</taxon>
        <taxon>Glomeromycetes</taxon>
        <taxon>Diversisporales</taxon>
        <taxon>Gigasporaceae</taxon>
        <taxon>Gigaspora</taxon>
    </lineage>
</organism>
<keyword evidence="2" id="KW-1185">Reference proteome</keyword>
<proteinExistence type="predicted"/>